<evidence type="ECO:0000256" key="8">
    <source>
        <dbReference type="ARBA" id="ARBA00022989"/>
    </source>
</evidence>
<feature type="topological domain" description="Cytoplasmic" evidence="14">
    <location>
        <begin position="165"/>
        <end position="176"/>
    </location>
</feature>
<dbReference type="Proteomes" id="UP000194457">
    <property type="component" value="Chromosome"/>
</dbReference>
<comment type="similarity">
    <text evidence="2 14">Belongs to the DsbB family.</text>
</comment>
<evidence type="ECO:0000256" key="12">
    <source>
        <dbReference type="ARBA" id="ARBA00023186"/>
    </source>
</evidence>
<keyword evidence="4 14" id="KW-1003">Cell membrane</keyword>
<sequence length="176" mass="18510">MTNLLNRSARQWCLVGSAFCIAMLAFALVLQYGFGLEPCPLCTFQRVAVLAALVPLIIGALHNPRGWGGSVYGVLALIGAGAGIFLAGRHVWLQHLPADQVPSCGPGLDYMMDVLPLQSVIATVLSSSGECADIKGSFLGVALPGWTLLGFIVLALIILGLITSAILRQRLNARVG</sequence>
<protein>
    <recommendedName>
        <fullName evidence="14">Disulfide bond formation protein B</fullName>
    </recommendedName>
    <alternativeName>
        <fullName evidence="14">Disulfide oxidoreductase</fullName>
    </alternativeName>
</protein>
<feature type="disulfide bond" description="Redox-active" evidence="14">
    <location>
        <begin position="39"/>
        <end position="42"/>
    </location>
</feature>
<feature type="topological domain" description="Cytoplasmic" evidence="14">
    <location>
        <begin position="1"/>
        <end position="12"/>
    </location>
</feature>
<dbReference type="Pfam" id="PF02600">
    <property type="entry name" value="DsbB"/>
    <property type="match status" value="1"/>
</dbReference>
<keyword evidence="16" id="KW-1185">Reference proteome</keyword>
<dbReference type="InterPro" id="IPR050183">
    <property type="entry name" value="DsbB"/>
</dbReference>
<dbReference type="HAMAP" id="MF_00286">
    <property type="entry name" value="DsbB"/>
    <property type="match status" value="1"/>
</dbReference>
<dbReference type="GO" id="GO:0005886">
    <property type="term" value="C:plasma membrane"/>
    <property type="evidence" value="ECO:0007669"/>
    <property type="project" value="UniProtKB-SubCell"/>
</dbReference>
<gene>
    <name evidence="14" type="primary">dsbB</name>
    <name evidence="15" type="ORF">B9H00_13700</name>
</gene>
<accession>A0A240USG6</accession>
<evidence type="ECO:0000313" key="16">
    <source>
        <dbReference type="Proteomes" id="UP000194457"/>
    </source>
</evidence>
<keyword evidence="7 14" id="KW-0249">Electron transport</keyword>
<dbReference type="SUPFAM" id="SSF158442">
    <property type="entry name" value="DsbB-like"/>
    <property type="match status" value="1"/>
</dbReference>
<feature type="topological domain" description="Periplasmic" evidence="14">
    <location>
        <begin position="30"/>
        <end position="47"/>
    </location>
</feature>
<evidence type="ECO:0000256" key="9">
    <source>
        <dbReference type="ARBA" id="ARBA00023002"/>
    </source>
</evidence>
<keyword evidence="9 14" id="KW-0560">Oxidoreductase</keyword>
<reference evidence="15 16" key="1">
    <citation type="submission" date="2017-05" db="EMBL/GenBank/DDBJ databases">
        <authorList>
            <person name="Song R."/>
            <person name="Chenine A.L."/>
            <person name="Ruprecht R.M."/>
        </authorList>
    </citation>
    <scope>NUCLEOTIDE SEQUENCE [LARGE SCALE GENOMIC DNA]</scope>
    <source>
        <strain evidence="15">SW32</strain>
    </source>
</reference>
<organism evidence="15 16">
    <name type="scientific">Kushneria marisflavi</name>
    <dbReference type="NCBI Taxonomy" id="157779"/>
    <lineage>
        <taxon>Bacteria</taxon>
        <taxon>Pseudomonadati</taxon>
        <taxon>Pseudomonadota</taxon>
        <taxon>Gammaproteobacteria</taxon>
        <taxon>Oceanospirillales</taxon>
        <taxon>Halomonadaceae</taxon>
        <taxon>Kushneria</taxon>
    </lineage>
</organism>
<dbReference type="EMBL" id="CP021358">
    <property type="protein sequence ID" value="ART63982.1"/>
    <property type="molecule type" value="Genomic_DNA"/>
</dbReference>
<evidence type="ECO:0000256" key="10">
    <source>
        <dbReference type="ARBA" id="ARBA00023136"/>
    </source>
</evidence>
<dbReference type="GO" id="GO:0006457">
    <property type="term" value="P:protein folding"/>
    <property type="evidence" value="ECO:0007669"/>
    <property type="project" value="InterPro"/>
</dbReference>
<keyword evidence="8 14" id="KW-1133">Transmembrane helix</keyword>
<keyword evidence="12 14" id="KW-0143">Chaperone</keyword>
<evidence type="ECO:0000313" key="15">
    <source>
        <dbReference type="EMBL" id="ART63982.1"/>
    </source>
</evidence>
<evidence type="ECO:0000256" key="3">
    <source>
        <dbReference type="ARBA" id="ARBA00022448"/>
    </source>
</evidence>
<keyword evidence="3 14" id="KW-0813">Transport</keyword>
<evidence type="ECO:0000256" key="11">
    <source>
        <dbReference type="ARBA" id="ARBA00023157"/>
    </source>
</evidence>
<keyword evidence="10 14" id="KW-0472">Membrane</keyword>
<dbReference type="InterPro" id="IPR023380">
    <property type="entry name" value="DsbB-like_sf"/>
</dbReference>
<dbReference type="KEGG" id="kma:B9H00_13700"/>
<evidence type="ECO:0000256" key="14">
    <source>
        <dbReference type="HAMAP-Rule" id="MF_00286"/>
    </source>
</evidence>
<dbReference type="InterPro" id="IPR022920">
    <property type="entry name" value="Disulphide_bond_form_DsbB"/>
</dbReference>
<dbReference type="OrthoDB" id="3711263at2"/>
<comment type="caution">
    <text evidence="14">Lacks conserved residue(s) required for the propagation of feature annotation.</text>
</comment>
<dbReference type="PANTHER" id="PTHR36570:SF3">
    <property type="entry name" value="DISULFIDE BOND FORMATION PROTEIN B"/>
    <property type="match status" value="1"/>
</dbReference>
<keyword evidence="11 14" id="KW-1015">Disulfide bond</keyword>
<dbReference type="GO" id="GO:0015035">
    <property type="term" value="F:protein-disulfide reductase activity"/>
    <property type="evidence" value="ECO:0007669"/>
    <property type="project" value="UniProtKB-UniRule"/>
</dbReference>
<evidence type="ECO:0000256" key="2">
    <source>
        <dbReference type="ARBA" id="ARBA00008823"/>
    </source>
</evidence>
<keyword evidence="13 14" id="KW-0676">Redox-active center</keyword>
<name>A0A240USG6_9GAMM</name>
<comment type="subcellular location">
    <subcellularLocation>
        <location evidence="1">Cell inner membrane</location>
        <topology evidence="1">Multi-pass membrane protein</topology>
    </subcellularLocation>
    <subcellularLocation>
        <location evidence="14">Cell membrane</location>
        <topology evidence="14">Multi-pass membrane protein</topology>
    </subcellularLocation>
</comment>
<dbReference type="RefSeq" id="WP_086901122.1">
    <property type="nucleotide sequence ID" value="NZ_CP021358.1"/>
</dbReference>
<dbReference type="AlphaFoldDB" id="A0A240USG6"/>
<proteinExistence type="inferred from homology"/>
<dbReference type="PANTHER" id="PTHR36570">
    <property type="entry name" value="DISULFIDE BOND FORMATION PROTEIN B"/>
    <property type="match status" value="1"/>
</dbReference>
<evidence type="ECO:0000256" key="6">
    <source>
        <dbReference type="ARBA" id="ARBA00022692"/>
    </source>
</evidence>
<evidence type="ECO:0000256" key="13">
    <source>
        <dbReference type="ARBA" id="ARBA00023284"/>
    </source>
</evidence>
<evidence type="ECO:0000256" key="1">
    <source>
        <dbReference type="ARBA" id="ARBA00004429"/>
    </source>
</evidence>
<feature type="topological domain" description="Cytoplasmic" evidence="14">
    <location>
        <begin position="65"/>
        <end position="70"/>
    </location>
</feature>
<keyword evidence="6 14" id="KW-0812">Transmembrane</keyword>
<dbReference type="InterPro" id="IPR003752">
    <property type="entry name" value="DiS_bond_form_DsbB/BdbC"/>
</dbReference>
<evidence type="ECO:0000256" key="7">
    <source>
        <dbReference type="ARBA" id="ARBA00022982"/>
    </source>
</evidence>
<comment type="function">
    <text evidence="14">Required for disulfide bond formation in some periplasmic proteins. Acts by oxidizing the DsbA protein.</text>
</comment>
<keyword evidence="5" id="KW-0997">Cell inner membrane</keyword>
<evidence type="ECO:0000256" key="4">
    <source>
        <dbReference type="ARBA" id="ARBA00022475"/>
    </source>
</evidence>
<dbReference type="GO" id="GO:0009055">
    <property type="term" value="F:electron transfer activity"/>
    <property type="evidence" value="ECO:0007669"/>
    <property type="project" value="UniProtKB-UniRule"/>
</dbReference>
<evidence type="ECO:0000256" key="5">
    <source>
        <dbReference type="ARBA" id="ARBA00022519"/>
    </source>
</evidence>
<dbReference type="Gene3D" id="1.20.1550.10">
    <property type="entry name" value="DsbB-like"/>
    <property type="match status" value="1"/>
</dbReference>